<dbReference type="GO" id="GO:0000166">
    <property type="term" value="F:nucleotide binding"/>
    <property type="evidence" value="ECO:0007669"/>
    <property type="project" value="UniProtKB-KW"/>
</dbReference>
<dbReference type="GO" id="GO:0009073">
    <property type="term" value="P:aromatic amino acid family biosynthetic process"/>
    <property type="evidence" value="ECO:0007669"/>
    <property type="project" value="UniProtKB-KW"/>
</dbReference>
<dbReference type="FunFam" id="3.40.50.1970:FF:000007">
    <property type="entry name" value="Pentafunctional AROM polypeptide"/>
    <property type="match status" value="1"/>
</dbReference>
<dbReference type="GO" id="GO:0046872">
    <property type="term" value="F:metal ion binding"/>
    <property type="evidence" value="ECO:0007669"/>
    <property type="project" value="UniProtKB-KW"/>
</dbReference>
<comment type="subcellular location">
    <subcellularLocation>
        <location evidence="5 19">Cytoplasm</location>
    </subcellularLocation>
</comment>
<evidence type="ECO:0000256" key="9">
    <source>
        <dbReference type="ARBA" id="ARBA00017684"/>
    </source>
</evidence>
<dbReference type="InterPro" id="IPR016037">
    <property type="entry name" value="DHQ_synth_AroB"/>
</dbReference>
<comment type="cofactor">
    <cofactor evidence="2 19">
        <name>NAD(+)</name>
        <dbReference type="ChEBI" id="CHEBI:57540"/>
    </cofactor>
</comment>
<evidence type="ECO:0000256" key="10">
    <source>
        <dbReference type="ARBA" id="ARBA00022490"/>
    </source>
</evidence>
<dbReference type="InterPro" id="IPR030963">
    <property type="entry name" value="DHQ_synth_fam"/>
</dbReference>
<keyword evidence="11 19" id="KW-0028">Amino-acid biosynthesis</keyword>
<dbReference type="InterPro" id="IPR056179">
    <property type="entry name" value="DHQS_C"/>
</dbReference>
<evidence type="ECO:0000256" key="15">
    <source>
        <dbReference type="ARBA" id="ARBA00023027"/>
    </source>
</evidence>
<feature type="binding site" evidence="19">
    <location>
        <begin position="119"/>
        <end position="120"/>
    </location>
    <ligand>
        <name>NAD(+)</name>
        <dbReference type="ChEBI" id="CHEBI:57540"/>
    </ligand>
</feature>
<dbReference type="Pfam" id="PF24621">
    <property type="entry name" value="DHQS_C"/>
    <property type="match status" value="1"/>
</dbReference>
<dbReference type="InterPro" id="IPR050071">
    <property type="entry name" value="Dehydroquinate_synthase"/>
</dbReference>
<feature type="binding site" evidence="19">
    <location>
        <begin position="95"/>
        <end position="99"/>
    </location>
    <ligand>
        <name>NAD(+)</name>
        <dbReference type="ChEBI" id="CHEBI:57540"/>
    </ligand>
</feature>
<comment type="cofactor">
    <cofactor evidence="3">
        <name>Zn(2+)</name>
        <dbReference type="ChEBI" id="CHEBI:29105"/>
    </cofactor>
</comment>
<dbReference type="Proteomes" id="UP000005010">
    <property type="component" value="Chromosome"/>
</dbReference>
<evidence type="ECO:0000256" key="6">
    <source>
        <dbReference type="ARBA" id="ARBA00004661"/>
    </source>
</evidence>
<feature type="domain" description="3-dehydroquinate synthase N-terminal" evidence="20">
    <location>
        <begin position="57"/>
        <end position="169"/>
    </location>
</feature>
<dbReference type="RefSeq" id="WP_014661255.1">
    <property type="nucleotide sequence ID" value="NC_017737.1"/>
</dbReference>
<accession>I0EN66</accession>
<dbReference type="GO" id="GO:0008652">
    <property type="term" value="P:amino acid biosynthetic process"/>
    <property type="evidence" value="ECO:0007669"/>
    <property type="project" value="UniProtKB-KW"/>
</dbReference>
<dbReference type="GO" id="GO:0009423">
    <property type="term" value="P:chorismate biosynthetic process"/>
    <property type="evidence" value="ECO:0007669"/>
    <property type="project" value="UniProtKB-UniRule"/>
</dbReference>
<reference evidence="23" key="1">
    <citation type="submission" date="2012-04" db="EMBL/GenBank/DDBJ databases">
        <title>Complete genome sequence of Helicobacter cetorum strain MIT 00-7128.</title>
        <authorList>
            <person name="Kersulyte D."/>
            <person name="Berg D.E."/>
        </authorList>
    </citation>
    <scope>NUCLEOTIDE SEQUENCE [LARGE SCALE GENOMIC DNA]</scope>
    <source>
        <strain evidence="23">MIT 00-7128</strain>
    </source>
</reference>
<keyword evidence="13 19" id="KW-0547">Nucleotide-binding</keyword>
<comment type="catalytic activity">
    <reaction evidence="1 19">
        <text>7-phospho-2-dehydro-3-deoxy-D-arabino-heptonate = 3-dehydroquinate + phosphate</text>
        <dbReference type="Rhea" id="RHEA:21968"/>
        <dbReference type="ChEBI" id="CHEBI:32364"/>
        <dbReference type="ChEBI" id="CHEBI:43474"/>
        <dbReference type="ChEBI" id="CHEBI:58394"/>
        <dbReference type="EC" id="4.2.3.4"/>
    </reaction>
</comment>
<feature type="binding site" evidence="19">
    <location>
        <begin position="61"/>
        <end position="66"/>
    </location>
    <ligand>
        <name>NAD(+)</name>
        <dbReference type="ChEBI" id="CHEBI:57540"/>
    </ligand>
</feature>
<evidence type="ECO:0000313" key="22">
    <source>
        <dbReference type="EMBL" id="AFI04385.1"/>
    </source>
</evidence>
<dbReference type="PANTHER" id="PTHR43622:SF7">
    <property type="entry name" value="3-DEHYDROQUINATE SYNTHASE, CHLOROPLASTIC"/>
    <property type="match status" value="1"/>
</dbReference>
<name>I0EN66_HELC0</name>
<comment type="function">
    <text evidence="4 19">Catalyzes the conversion of 3-deoxy-D-arabino-heptulosonate 7-phosphate (DAHP) to dehydroquinate (DHQ).</text>
</comment>
<proteinExistence type="inferred from homology"/>
<organism evidence="22 23">
    <name type="scientific">Helicobacter cetorum (strain ATCC BAA-429 / MIT 00-7128)</name>
    <dbReference type="NCBI Taxonomy" id="182217"/>
    <lineage>
        <taxon>Bacteria</taxon>
        <taxon>Pseudomonadati</taxon>
        <taxon>Campylobacterota</taxon>
        <taxon>Epsilonproteobacteria</taxon>
        <taxon>Campylobacterales</taxon>
        <taxon>Helicobacteraceae</taxon>
        <taxon>Helicobacter</taxon>
    </lineage>
</organism>
<keyword evidence="23" id="KW-1185">Reference proteome</keyword>
<feature type="binding site" evidence="19">
    <location>
        <position position="174"/>
    </location>
    <ligand>
        <name>Zn(2+)</name>
        <dbReference type="ChEBI" id="CHEBI:29105"/>
    </ligand>
</feature>
<comment type="cofactor">
    <cofactor evidence="19">
        <name>Co(2+)</name>
        <dbReference type="ChEBI" id="CHEBI:48828"/>
    </cofactor>
    <cofactor evidence="19">
        <name>Zn(2+)</name>
        <dbReference type="ChEBI" id="CHEBI:29105"/>
    </cofactor>
    <text evidence="19">Binds 1 divalent metal cation per subunit. Can use either Co(2+) or Zn(2+).</text>
</comment>
<evidence type="ECO:0000256" key="13">
    <source>
        <dbReference type="ARBA" id="ARBA00022741"/>
    </source>
</evidence>
<feature type="binding site" evidence="19">
    <location>
        <position position="141"/>
    </location>
    <ligand>
        <name>NAD(+)</name>
        <dbReference type="ChEBI" id="CHEBI:57540"/>
    </ligand>
</feature>
<dbReference type="HAMAP" id="MF_00110">
    <property type="entry name" value="DHQ_synthase"/>
    <property type="match status" value="1"/>
</dbReference>
<keyword evidence="12 19" id="KW-0479">Metal-binding</keyword>
<feature type="domain" description="3-dehydroquinate synthase C-terminal" evidence="21">
    <location>
        <begin position="171"/>
        <end position="308"/>
    </location>
</feature>
<dbReference type="SUPFAM" id="SSF56796">
    <property type="entry name" value="Dehydroquinate synthase-like"/>
    <property type="match status" value="1"/>
</dbReference>
<comment type="pathway">
    <text evidence="6 19">Metabolic intermediate biosynthesis; chorismate biosynthesis; chorismate from D-erythrose 4-phosphate and phosphoenolpyruvate: step 2/7.</text>
</comment>
<evidence type="ECO:0000256" key="11">
    <source>
        <dbReference type="ARBA" id="ARBA00022605"/>
    </source>
</evidence>
<evidence type="ECO:0000256" key="18">
    <source>
        <dbReference type="ARBA" id="ARBA00023285"/>
    </source>
</evidence>
<evidence type="ECO:0000256" key="2">
    <source>
        <dbReference type="ARBA" id="ARBA00001911"/>
    </source>
</evidence>
<feature type="binding site" evidence="19">
    <location>
        <begin position="159"/>
        <end position="162"/>
    </location>
    <ligand>
        <name>NAD(+)</name>
        <dbReference type="ChEBI" id="CHEBI:57540"/>
    </ligand>
</feature>
<evidence type="ECO:0000256" key="7">
    <source>
        <dbReference type="ARBA" id="ARBA00005412"/>
    </source>
</evidence>
<evidence type="ECO:0000256" key="16">
    <source>
        <dbReference type="ARBA" id="ARBA00023141"/>
    </source>
</evidence>
<sequence length="343" mass="38789">MKEILIDLKENGYKVFLGTLPKLEIKQKVLIVSDSIVAGLHLSKLLECLKAKEIRVCVLESGERHKNMRSLERILESAFEMQLNRHSLMIGLGGGVISDMVGFASSVYFRGIDFISVPTTLLAQVDASVGGKTGINTPYGKNLLGTFHQPKAVYIDSYFLKTLPSREFRAGMAEVLKMALCFDKGFVEFLEECLIKECIDEVLLRSIKIKAQVVKQDEKEQNIRAGLNYGHTFGHVIENETNYERFLHGEAVAIGIRMANALALNLGLISSKENERIEKLLKKFDLDLTYQIPHIERFYERLFMDKKSVDSAIKFILPKGIGDFEIVSNVSKEQVLKVLEQWQ</sequence>
<keyword evidence="18 19" id="KW-0170">Cobalt</keyword>
<dbReference type="Pfam" id="PF01761">
    <property type="entry name" value="DHQ_synthase"/>
    <property type="match status" value="1"/>
</dbReference>
<dbReference type="PATRIC" id="fig|182217.3.peg.1191"/>
<keyword evidence="15 19" id="KW-0520">NAD</keyword>
<dbReference type="HOGENOM" id="CLU_001201_0_2_7"/>
<dbReference type="NCBIfam" id="TIGR01357">
    <property type="entry name" value="aroB"/>
    <property type="match status" value="1"/>
</dbReference>
<dbReference type="Gene3D" id="3.40.50.1970">
    <property type="match status" value="1"/>
</dbReference>
<feature type="binding site" evidence="19">
    <location>
        <position position="231"/>
    </location>
    <ligand>
        <name>Zn(2+)</name>
        <dbReference type="ChEBI" id="CHEBI:29105"/>
    </ligand>
</feature>
<evidence type="ECO:0000313" key="23">
    <source>
        <dbReference type="Proteomes" id="UP000005010"/>
    </source>
</evidence>
<dbReference type="GO" id="GO:0003856">
    <property type="term" value="F:3-dehydroquinate synthase activity"/>
    <property type="evidence" value="ECO:0007669"/>
    <property type="project" value="UniProtKB-UniRule"/>
</dbReference>
<dbReference type="GO" id="GO:0005737">
    <property type="term" value="C:cytoplasm"/>
    <property type="evidence" value="ECO:0007669"/>
    <property type="project" value="UniProtKB-SubCell"/>
</dbReference>
<evidence type="ECO:0000256" key="3">
    <source>
        <dbReference type="ARBA" id="ARBA00001947"/>
    </source>
</evidence>
<evidence type="ECO:0000259" key="20">
    <source>
        <dbReference type="Pfam" id="PF01761"/>
    </source>
</evidence>
<dbReference type="UniPathway" id="UPA00053">
    <property type="reaction ID" value="UER00085"/>
</dbReference>
<keyword evidence="14 19" id="KW-0862">Zinc</keyword>
<dbReference type="CDD" id="cd08195">
    <property type="entry name" value="DHQS"/>
    <property type="match status" value="1"/>
</dbReference>
<dbReference type="EC" id="4.2.3.4" evidence="8 19"/>
<evidence type="ECO:0000256" key="14">
    <source>
        <dbReference type="ARBA" id="ARBA00022833"/>
    </source>
</evidence>
<evidence type="ECO:0000256" key="4">
    <source>
        <dbReference type="ARBA" id="ARBA00003485"/>
    </source>
</evidence>
<dbReference type="Gene3D" id="1.20.1090.10">
    <property type="entry name" value="Dehydroquinate synthase-like - alpha domain"/>
    <property type="match status" value="1"/>
</dbReference>
<evidence type="ECO:0000259" key="21">
    <source>
        <dbReference type="Pfam" id="PF24621"/>
    </source>
</evidence>
<keyword evidence="17 19" id="KW-0456">Lyase</keyword>
<evidence type="ECO:0000256" key="19">
    <source>
        <dbReference type="HAMAP-Rule" id="MF_00110"/>
    </source>
</evidence>
<feature type="binding site" evidence="19">
    <location>
        <position position="248"/>
    </location>
    <ligand>
        <name>Zn(2+)</name>
        <dbReference type="ChEBI" id="CHEBI:29105"/>
    </ligand>
</feature>
<dbReference type="STRING" id="182217.HCW_05615"/>
<dbReference type="PIRSF" id="PIRSF001455">
    <property type="entry name" value="DHQ_synth"/>
    <property type="match status" value="1"/>
</dbReference>
<keyword evidence="10 19" id="KW-0963">Cytoplasm</keyword>
<keyword evidence="16 19" id="KW-0057">Aromatic amino acid biosynthesis</keyword>
<evidence type="ECO:0000256" key="12">
    <source>
        <dbReference type="ARBA" id="ARBA00022723"/>
    </source>
</evidence>
<evidence type="ECO:0000256" key="17">
    <source>
        <dbReference type="ARBA" id="ARBA00023239"/>
    </source>
</evidence>
<dbReference type="eggNOG" id="COG0337">
    <property type="taxonomic scope" value="Bacteria"/>
</dbReference>
<comment type="similarity">
    <text evidence="7 19">Belongs to the sugar phosphate cyclases superfamily. Dehydroquinate synthase family.</text>
</comment>
<evidence type="ECO:0000256" key="8">
    <source>
        <dbReference type="ARBA" id="ARBA00013031"/>
    </source>
</evidence>
<dbReference type="PANTHER" id="PTHR43622">
    <property type="entry name" value="3-DEHYDROQUINATE SYNTHASE"/>
    <property type="match status" value="1"/>
</dbReference>
<gene>
    <name evidence="19 22" type="primary">aroB</name>
    <name evidence="22" type="ordered locus">HCW_05615</name>
</gene>
<protein>
    <recommendedName>
        <fullName evidence="9 19">3-dehydroquinate synthase</fullName>
        <shortName evidence="19">DHQS</shortName>
        <ecNumber evidence="8 19">4.2.3.4</ecNumber>
    </recommendedName>
</protein>
<evidence type="ECO:0000256" key="1">
    <source>
        <dbReference type="ARBA" id="ARBA00001393"/>
    </source>
</evidence>
<dbReference type="AlphaFoldDB" id="I0EN66"/>
<dbReference type="InterPro" id="IPR030960">
    <property type="entry name" value="DHQS/DOIS_N"/>
</dbReference>
<evidence type="ECO:0000256" key="5">
    <source>
        <dbReference type="ARBA" id="ARBA00004496"/>
    </source>
</evidence>
<dbReference type="KEGG" id="hce:HCW_05615"/>
<dbReference type="EMBL" id="CP003479">
    <property type="protein sequence ID" value="AFI04385.1"/>
    <property type="molecule type" value="Genomic_DNA"/>
</dbReference>
<feature type="binding site" evidence="19">
    <location>
        <position position="132"/>
    </location>
    <ligand>
        <name>NAD(+)</name>
        <dbReference type="ChEBI" id="CHEBI:57540"/>
    </ligand>
</feature>